<feature type="chain" id="PRO_5008266127" evidence="3">
    <location>
        <begin position="17"/>
        <end position="599"/>
    </location>
</feature>
<organism evidence="4 5">
    <name type="scientific">Cytospora mali</name>
    <name type="common">Apple Valsa canker fungus</name>
    <name type="synonym">Valsa mali</name>
    <dbReference type="NCBI Taxonomy" id="578113"/>
    <lineage>
        <taxon>Eukaryota</taxon>
        <taxon>Fungi</taxon>
        <taxon>Dikarya</taxon>
        <taxon>Ascomycota</taxon>
        <taxon>Pezizomycotina</taxon>
        <taxon>Sordariomycetes</taxon>
        <taxon>Sordariomycetidae</taxon>
        <taxon>Diaporthales</taxon>
        <taxon>Cytosporaceae</taxon>
        <taxon>Cytospora</taxon>
    </lineage>
</organism>
<dbReference type="Proteomes" id="UP000078576">
    <property type="component" value="Unassembled WGS sequence"/>
</dbReference>
<evidence type="ECO:0000313" key="5">
    <source>
        <dbReference type="Proteomes" id="UP000078576"/>
    </source>
</evidence>
<feature type="region of interest" description="Disordered" evidence="1">
    <location>
        <begin position="401"/>
        <end position="420"/>
    </location>
</feature>
<feature type="transmembrane region" description="Helical" evidence="2">
    <location>
        <begin position="431"/>
        <end position="452"/>
    </location>
</feature>
<keyword evidence="2" id="KW-0812">Transmembrane</keyword>
<accession>A0A194V3T3</accession>
<evidence type="ECO:0000256" key="1">
    <source>
        <dbReference type="SAM" id="MobiDB-lite"/>
    </source>
</evidence>
<dbReference type="AlphaFoldDB" id="A0A194V3T3"/>
<proteinExistence type="predicted"/>
<feature type="compositionally biased region" description="Basic and acidic residues" evidence="1">
    <location>
        <begin position="460"/>
        <end position="469"/>
    </location>
</feature>
<keyword evidence="2" id="KW-0472">Membrane</keyword>
<protein>
    <submittedName>
        <fullName evidence="4">Uncharacterized protein</fullName>
    </submittedName>
</protein>
<feature type="compositionally biased region" description="Basic and acidic residues" evidence="1">
    <location>
        <begin position="409"/>
        <end position="420"/>
    </location>
</feature>
<dbReference type="STRING" id="694573.A0A194V3T3"/>
<evidence type="ECO:0000313" key="4">
    <source>
        <dbReference type="EMBL" id="KUI58625.1"/>
    </source>
</evidence>
<sequence length="599" mass="64682">MHSYIAISMLISLTVSQSLILEAPDGTCGYLNGERLASYGCHATTQKCAVYYPTSTLAVDTITDISVALTGSATPSFRTLTPRAAKINTVVITPAPQVDYPAVVCCDPSAGDCTAQPTTCVDAFEHPYSTLCAGSRLNDPMTLKCTAGHALHCNQIQFQSPLYYQRNEDSGDGDAPRVGMGVARGPAPGWFCGASALPTRFIESTIISSRPVFADESLLPEASAMFAGSPSDYSHVNEPNLPQAISPFTTVPFTITLGEQIGTPSPRPGPNPGTVDDGVIPLGSHIHDSDAGSEDCCVDEPAFEECCTDDPVRRRRRLQRRRDPEAHRIGTTVLTFTVTSPNQIGLATTTDTPAAAPAMAITEVFAVVSTTYVGQSDRPPFTEATRSWKIFAPTPTLNVTTTSLNDIGPHGREGSTKEIEGQQGHIHVRRIIAGAIGGLLGLVLLAVLIRWCDKRRKLGENREEKRQSDKDEDEDEDEDNKNDRPPARRSVRAMNYLQDKYAGLKDCLSWTEDQSGESTPPTLPPRNPGPDSDPDRYTASPRGGIHPYGSMPHVYNVSSMYNNFADCQRGCTDGPCPCRSHVLTTNWLAQVQDDGDPPN</sequence>
<keyword evidence="5" id="KW-1185">Reference proteome</keyword>
<keyword evidence="3" id="KW-0732">Signal</keyword>
<feature type="compositionally biased region" description="Acidic residues" evidence="1">
    <location>
        <begin position="470"/>
        <end position="480"/>
    </location>
</feature>
<feature type="region of interest" description="Disordered" evidence="1">
    <location>
        <begin position="460"/>
        <end position="492"/>
    </location>
</feature>
<evidence type="ECO:0000256" key="3">
    <source>
        <dbReference type="SAM" id="SignalP"/>
    </source>
</evidence>
<dbReference type="EMBL" id="KN714716">
    <property type="protein sequence ID" value="KUI58625.1"/>
    <property type="molecule type" value="Genomic_DNA"/>
</dbReference>
<feature type="region of interest" description="Disordered" evidence="1">
    <location>
        <begin position="511"/>
        <end position="545"/>
    </location>
</feature>
<name>A0A194V3T3_CYTMA</name>
<reference evidence="5" key="1">
    <citation type="submission" date="2014-12" db="EMBL/GenBank/DDBJ databases">
        <title>Genome Sequence of Valsa Canker Pathogens Uncovers a Specific Adaption of Colonization on Woody Bark.</title>
        <authorList>
            <person name="Yin Z."/>
            <person name="Liu H."/>
            <person name="Gao X."/>
            <person name="Li Z."/>
            <person name="Song N."/>
            <person name="Ke X."/>
            <person name="Dai Q."/>
            <person name="Wu Y."/>
            <person name="Sun Y."/>
            <person name="Xu J.-R."/>
            <person name="Kang Z.K."/>
            <person name="Wang L."/>
            <person name="Huang L."/>
        </authorList>
    </citation>
    <scope>NUCLEOTIDE SEQUENCE [LARGE SCALE GENOMIC DNA]</scope>
    <source>
        <strain evidence="5">SXYL134</strain>
    </source>
</reference>
<feature type="signal peptide" evidence="3">
    <location>
        <begin position="1"/>
        <end position="16"/>
    </location>
</feature>
<keyword evidence="2" id="KW-1133">Transmembrane helix</keyword>
<gene>
    <name evidence="4" type="ORF">VP1G_05882</name>
</gene>
<evidence type="ECO:0000256" key="2">
    <source>
        <dbReference type="SAM" id="Phobius"/>
    </source>
</evidence>
<dbReference type="OrthoDB" id="5347452at2759"/>